<evidence type="ECO:0000313" key="2">
    <source>
        <dbReference type="EMBL" id="GBG12056.1"/>
    </source>
</evidence>
<dbReference type="Proteomes" id="UP000245202">
    <property type="component" value="Unassembled WGS sequence"/>
</dbReference>
<reference evidence="2 3" key="1">
    <citation type="submission" date="2017-08" db="EMBL/GenBank/DDBJ databases">
        <title>Substantial Increase in Enzyme Production by Combined Drug-Resistance Mutations in Paenibacillus agaridevorans.</title>
        <authorList>
            <person name="Tanaka Y."/>
            <person name="Funane K."/>
            <person name="Hosaka T."/>
            <person name="Shiwa Y."/>
            <person name="Fujita N."/>
            <person name="Miyazaki T."/>
            <person name="Yoshikawa H."/>
            <person name="Murakami K."/>
            <person name="Kasahara K."/>
            <person name="Inaoka T."/>
            <person name="Hiraga Y."/>
            <person name="Ochi K."/>
        </authorList>
    </citation>
    <scope>NUCLEOTIDE SEQUENCE [LARGE SCALE GENOMIC DNA]</scope>
    <source>
        <strain evidence="2 3">T-3040</strain>
    </source>
</reference>
<keyword evidence="1" id="KW-0812">Transmembrane</keyword>
<dbReference type="EMBL" id="BDQX01000458">
    <property type="protein sequence ID" value="GBG12056.1"/>
    <property type="molecule type" value="Genomic_DNA"/>
</dbReference>
<comment type="caution">
    <text evidence="2">The sequence shown here is derived from an EMBL/GenBank/DDBJ whole genome shotgun (WGS) entry which is preliminary data.</text>
</comment>
<keyword evidence="1" id="KW-0472">Membrane</keyword>
<accession>A0A2R5EZB9</accession>
<keyword evidence="1" id="KW-1133">Transmembrane helix</keyword>
<dbReference type="RefSeq" id="WP_108996189.1">
    <property type="nucleotide sequence ID" value="NZ_BDQX01000458.1"/>
</dbReference>
<gene>
    <name evidence="2" type="ORF">PAT3040_06917</name>
</gene>
<organism evidence="2 3">
    <name type="scientific">Paenibacillus agaridevorans</name>
    <dbReference type="NCBI Taxonomy" id="171404"/>
    <lineage>
        <taxon>Bacteria</taxon>
        <taxon>Bacillati</taxon>
        <taxon>Bacillota</taxon>
        <taxon>Bacilli</taxon>
        <taxon>Bacillales</taxon>
        <taxon>Paenibacillaceae</taxon>
        <taxon>Paenibacillus</taxon>
    </lineage>
</organism>
<feature type="transmembrane region" description="Helical" evidence="1">
    <location>
        <begin position="26"/>
        <end position="44"/>
    </location>
</feature>
<proteinExistence type="predicted"/>
<evidence type="ECO:0000313" key="3">
    <source>
        <dbReference type="Proteomes" id="UP000245202"/>
    </source>
</evidence>
<dbReference type="AlphaFoldDB" id="A0A2R5EZB9"/>
<protein>
    <recommendedName>
        <fullName evidence="4">ABC transporter permease</fullName>
    </recommendedName>
</protein>
<evidence type="ECO:0008006" key="4">
    <source>
        <dbReference type="Google" id="ProtNLM"/>
    </source>
</evidence>
<name>A0A2R5EZB9_9BACL</name>
<sequence length="65" mass="7453">MTLKKQVNAVTPKRLVNWLDVVSRRLIKVIVILLVALLLAQLAIQNDYIRLVLSSADRWEGTRLN</sequence>
<evidence type="ECO:0000256" key="1">
    <source>
        <dbReference type="SAM" id="Phobius"/>
    </source>
</evidence>
<keyword evidence="3" id="KW-1185">Reference proteome</keyword>